<protein>
    <submittedName>
        <fullName evidence="2">Uncharacterized protein</fullName>
    </submittedName>
</protein>
<sequence length="106" mass="10850">MKTVLKKAVVMAAMLVAAATSHAQVGVSVDGGSYVAAIEQVRALQAELPANLGALPSTYAAADKVASPAPGDTNQQILAELVMINTTLQQLVELEQHKFAAAAAAH</sequence>
<evidence type="ECO:0000313" key="3">
    <source>
        <dbReference type="Proteomes" id="UP000005463"/>
    </source>
</evidence>
<keyword evidence="1" id="KW-0732">Signal</keyword>
<dbReference type="Proteomes" id="UP000005463">
    <property type="component" value="Unassembled WGS sequence"/>
</dbReference>
<gene>
    <name evidence="2" type="ORF">BamIOP4010DRAFT_0616</name>
</gene>
<proteinExistence type="predicted"/>
<evidence type="ECO:0000256" key="1">
    <source>
        <dbReference type="SAM" id="SignalP"/>
    </source>
</evidence>
<name>B1F9A7_9BURK</name>
<dbReference type="EMBL" id="ABLC01000006">
    <property type="protein sequence ID" value="EDT05879.1"/>
    <property type="molecule type" value="Genomic_DNA"/>
</dbReference>
<evidence type="ECO:0000313" key="2">
    <source>
        <dbReference type="EMBL" id="EDT05879.1"/>
    </source>
</evidence>
<dbReference type="AlphaFoldDB" id="B1F9A7"/>
<reference evidence="2 3" key="1">
    <citation type="submission" date="2008-03" db="EMBL/GenBank/DDBJ databases">
        <title>Sequencing of the draft genome and assembly of Burkholderia ambifaria IOP40-10.</title>
        <authorList>
            <consortium name="US DOE Joint Genome Institute (JGI-PGF)"/>
            <person name="Copeland A."/>
            <person name="Lucas S."/>
            <person name="Lapidus A."/>
            <person name="Glavina del Rio T."/>
            <person name="Dalin E."/>
            <person name="Tice H."/>
            <person name="Bruce D."/>
            <person name="Goodwin L."/>
            <person name="Pitluck S."/>
            <person name="Larimer F."/>
            <person name="Land M.L."/>
            <person name="Hauser L."/>
            <person name="Tiedje J."/>
            <person name="Richardson P."/>
        </authorList>
    </citation>
    <scope>NUCLEOTIDE SEQUENCE [LARGE SCALE GENOMIC DNA]</scope>
    <source>
        <strain evidence="2 3">IOP40-10</strain>
    </source>
</reference>
<comment type="caution">
    <text evidence="2">The sequence shown here is derived from an EMBL/GenBank/DDBJ whole genome shotgun (WGS) entry which is preliminary data.</text>
</comment>
<accession>B1F9A7</accession>
<dbReference type="RefSeq" id="WP_006749833.1">
    <property type="nucleotide sequence ID" value="NZ_ABLC01000006.1"/>
</dbReference>
<feature type="signal peptide" evidence="1">
    <location>
        <begin position="1"/>
        <end position="23"/>
    </location>
</feature>
<dbReference type="PATRIC" id="fig|396596.7.peg.7398"/>
<organism evidence="2 3">
    <name type="scientific">Burkholderia ambifaria IOP40-10</name>
    <dbReference type="NCBI Taxonomy" id="396596"/>
    <lineage>
        <taxon>Bacteria</taxon>
        <taxon>Pseudomonadati</taxon>
        <taxon>Pseudomonadota</taxon>
        <taxon>Betaproteobacteria</taxon>
        <taxon>Burkholderiales</taxon>
        <taxon>Burkholderiaceae</taxon>
        <taxon>Burkholderia</taxon>
        <taxon>Burkholderia cepacia complex</taxon>
    </lineage>
</organism>
<feature type="chain" id="PRO_5002762770" evidence="1">
    <location>
        <begin position="24"/>
        <end position="106"/>
    </location>
</feature>